<keyword evidence="7" id="KW-1185">Reference proteome</keyword>
<organism evidence="6 7">
    <name type="scientific">Pristionchus pacificus</name>
    <name type="common">Parasitic nematode worm</name>
    <dbReference type="NCBI Taxonomy" id="54126"/>
    <lineage>
        <taxon>Eukaryota</taxon>
        <taxon>Metazoa</taxon>
        <taxon>Ecdysozoa</taxon>
        <taxon>Nematoda</taxon>
        <taxon>Chromadorea</taxon>
        <taxon>Rhabditida</taxon>
        <taxon>Rhabditina</taxon>
        <taxon>Diplogasteromorpha</taxon>
        <taxon>Diplogasteroidea</taxon>
        <taxon>Neodiplogasteridae</taxon>
        <taxon>Pristionchus</taxon>
    </lineage>
</organism>
<evidence type="ECO:0000313" key="6">
    <source>
        <dbReference type="EnsemblMetazoa" id="PPA42216.1"/>
    </source>
</evidence>
<evidence type="ECO:0000256" key="2">
    <source>
        <dbReference type="ARBA" id="ARBA00009166"/>
    </source>
</evidence>
<dbReference type="Gene3D" id="1.20.1070.10">
    <property type="entry name" value="Rhodopsin 7-helix transmembrane proteins"/>
    <property type="match status" value="1"/>
</dbReference>
<dbReference type="InterPro" id="IPR019421">
    <property type="entry name" value="7TM_GPCR_serpentine_rcpt_Srd"/>
</dbReference>
<dbReference type="Pfam" id="PF10317">
    <property type="entry name" value="7TM_GPCR_Srd"/>
    <property type="match status" value="2"/>
</dbReference>
<dbReference type="AlphaFoldDB" id="A0A2A6BZE8"/>
<dbReference type="PANTHER" id="PTHR22945">
    <property type="entry name" value="SERPENTINE RECEPTOR, CLASS D DELTA"/>
    <property type="match status" value="1"/>
</dbReference>
<dbReference type="InterPro" id="IPR050920">
    <property type="entry name" value="Nematode_rcpt-like_delta"/>
</dbReference>
<keyword evidence="3" id="KW-0812">Transmembrane</keyword>
<dbReference type="EnsemblMetazoa" id="PPA42216.1">
    <property type="protein sequence ID" value="PPA42216.1"/>
    <property type="gene ID" value="WBGene00280585"/>
</dbReference>
<name>A0A2A6BZE8_PRIPA</name>
<comment type="similarity">
    <text evidence="2">Belongs to the nematode receptor-like protein srd family.</text>
</comment>
<evidence type="ECO:0000256" key="5">
    <source>
        <dbReference type="ARBA" id="ARBA00023136"/>
    </source>
</evidence>
<protein>
    <submittedName>
        <fullName evidence="6">G protein-coupled receptor</fullName>
    </submittedName>
</protein>
<reference evidence="7" key="1">
    <citation type="journal article" date="2008" name="Nat. Genet.">
        <title>The Pristionchus pacificus genome provides a unique perspective on nematode lifestyle and parasitism.</title>
        <authorList>
            <person name="Dieterich C."/>
            <person name="Clifton S.W."/>
            <person name="Schuster L.N."/>
            <person name="Chinwalla A."/>
            <person name="Delehaunty K."/>
            <person name="Dinkelacker I."/>
            <person name="Fulton L."/>
            <person name="Fulton R."/>
            <person name="Godfrey J."/>
            <person name="Minx P."/>
            <person name="Mitreva M."/>
            <person name="Roeseler W."/>
            <person name="Tian H."/>
            <person name="Witte H."/>
            <person name="Yang S.P."/>
            <person name="Wilson R.K."/>
            <person name="Sommer R.J."/>
        </authorList>
    </citation>
    <scope>NUCLEOTIDE SEQUENCE [LARGE SCALE GENOMIC DNA]</scope>
    <source>
        <strain evidence="7">PS312</strain>
    </source>
</reference>
<comment type="subcellular location">
    <subcellularLocation>
        <location evidence="1">Membrane</location>
        <topology evidence="1">Multi-pass membrane protein</topology>
    </subcellularLocation>
</comment>
<dbReference type="Proteomes" id="UP000005239">
    <property type="component" value="Unassembled WGS sequence"/>
</dbReference>
<dbReference type="OrthoDB" id="5789837at2759"/>
<keyword evidence="5" id="KW-0472">Membrane</keyword>
<dbReference type="SUPFAM" id="SSF81321">
    <property type="entry name" value="Family A G protein-coupled receptor-like"/>
    <property type="match status" value="1"/>
</dbReference>
<evidence type="ECO:0000313" key="7">
    <source>
        <dbReference type="Proteomes" id="UP000005239"/>
    </source>
</evidence>
<evidence type="ECO:0000256" key="1">
    <source>
        <dbReference type="ARBA" id="ARBA00004141"/>
    </source>
</evidence>
<gene>
    <name evidence="6" type="primary">WBGene00280585</name>
</gene>
<keyword evidence="4" id="KW-1133">Transmembrane helix</keyword>
<accession>A0A8R1YZE3</accession>
<reference evidence="6" key="2">
    <citation type="submission" date="2022-06" db="UniProtKB">
        <authorList>
            <consortium name="EnsemblMetazoa"/>
        </authorList>
    </citation>
    <scope>IDENTIFICATION</scope>
    <source>
        <strain evidence="6">PS312</strain>
    </source>
</reference>
<proteinExistence type="inferred from homology"/>
<accession>A0A2A6BZE8</accession>
<evidence type="ECO:0000256" key="4">
    <source>
        <dbReference type="ARBA" id="ARBA00022989"/>
    </source>
</evidence>
<dbReference type="PANTHER" id="PTHR22945:SF40">
    <property type="entry name" value="SERPENTINE RECEPTOR, CLASS D (DELTA)-RELATED"/>
    <property type="match status" value="1"/>
</dbReference>
<evidence type="ECO:0000256" key="3">
    <source>
        <dbReference type="ARBA" id="ARBA00022692"/>
    </source>
</evidence>
<sequence length="740" mass="83367">MEQRLELEQERPAIGQQIHRFGVLKGAYFDMLPHFAHRSLVGSRRLNLTILPLVYFLPLIDRSLPPEGGERAGGIERAQTVGRGQGGETQVNQEIGNQHRLIFSAVACGKRLKFGILNPLANAVRSIPVATPARASIKTCDFKRAQKSKKISFRRDVVWSQRMISVLDLARFLRKRPHIKLSRNTNHAFWIYSSRGNYICYFTTPLDYLTLTFDSASGIAGLILNTVFIYLLLYRTSRHLNSYSVLLLNACITDTLASLCVLYTINRQIPVTHTSGLGIYLGPCSVVSVCVLCYVPTFIYVATLTTFFFVHGGYEVSRKVLIATVIIETRPDLIDLHWSWSQSFLRPIAPSTCTVFPITEVARVPISNRPNSNPCHISKNTFTTQEFARLIAALLPKQTHSTSPVLSVYLDCVMYILDFITIISQSTLGTCGVLLNMLFIYLVIFRSSKQLHAYSVLLLDMCINDMVASTCALYSISRQIPIGASGGLGVALGPCRFVSSLSCSIAFTIWMHCYANCLVVLILCFVFRLYVLKRSTPTRAQTTIVCIFSYLPTFLYVVILIHGQLESDNYSEHLKQLHELVIKTRPELFEPYVDLEGRSDKHSFTGILSIFYVIMLGPITMIVCLVVRFQIQRILHRFESMSAATKRMNVQLLRALTTQNLVEFFMLVLLLIFFLSFGGGYLTAPFIEHLVFILGSIIPVSNPIINLVCITHYKQEAKKLIFSRIEHIGEIDKKASTTTF</sequence>
<dbReference type="GO" id="GO:0016020">
    <property type="term" value="C:membrane"/>
    <property type="evidence" value="ECO:0007669"/>
    <property type="project" value="UniProtKB-SubCell"/>
</dbReference>